<reference evidence="9" key="1">
    <citation type="submission" date="2020-06" db="EMBL/GenBank/DDBJ databases">
        <authorList>
            <person name="Onetto C."/>
        </authorList>
    </citation>
    <scope>NUCLEOTIDE SEQUENCE</scope>
</reference>
<evidence type="ECO:0000256" key="6">
    <source>
        <dbReference type="ARBA" id="ARBA00024511"/>
    </source>
</evidence>
<dbReference type="GO" id="GO:0046274">
    <property type="term" value="P:lignin catabolic process"/>
    <property type="evidence" value="ECO:0007669"/>
    <property type="project" value="UniProtKB-KW"/>
</dbReference>
<accession>A0A9N8K4J8</accession>
<evidence type="ECO:0000256" key="1">
    <source>
        <dbReference type="ARBA" id="ARBA00010092"/>
    </source>
</evidence>
<dbReference type="EMBL" id="CAIJEO010000009">
    <property type="protein sequence ID" value="CAD0098470.1"/>
    <property type="molecule type" value="Genomic_DNA"/>
</dbReference>
<evidence type="ECO:0000313" key="9">
    <source>
        <dbReference type="EMBL" id="CAD0098470.1"/>
    </source>
</evidence>
<dbReference type="InterPro" id="IPR054579">
    <property type="entry name" value="GCE-like_dom"/>
</dbReference>
<comment type="catalytic activity">
    <reaction evidence="6">
        <text>a 4-O-methyl-alpha-D-glucuronosyl ester derivative + H2O = 4-O-methyl-alpha-D-glucuronate derivative + an alcohol + H(+)</text>
        <dbReference type="Rhea" id="RHEA:67452"/>
        <dbReference type="ChEBI" id="CHEBI:15377"/>
        <dbReference type="ChEBI" id="CHEBI:15378"/>
        <dbReference type="ChEBI" id="CHEBI:30879"/>
        <dbReference type="ChEBI" id="CHEBI:171667"/>
        <dbReference type="ChEBI" id="CHEBI:171668"/>
        <dbReference type="EC" id="3.1.1.117"/>
    </reaction>
    <physiologicalReaction direction="left-to-right" evidence="6">
        <dbReference type="Rhea" id="RHEA:67453"/>
    </physiologicalReaction>
</comment>
<dbReference type="Pfam" id="PF22244">
    <property type="entry name" value="GCE_fung"/>
    <property type="match status" value="1"/>
</dbReference>
<dbReference type="OrthoDB" id="3781271at2759"/>
<dbReference type="Proteomes" id="UP000714618">
    <property type="component" value="Unassembled WGS sequence"/>
</dbReference>
<evidence type="ECO:0000256" key="2">
    <source>
        <dbReference type="ARBA" id="ARBA00022487"/>
    </source>
</evidence>
<protein>
    <recommendedName>
        <fullName evidence="7">(4-O-methyl)-D-glucuronate--lignin esterase</fullName>
        <ecNumber evidence="7">3.1.1.117</ecNumber>
    </recommendedName>
</protein>
<keyword evidence="10" id="KW-1185">Reference proteome</keyword>
<dbReference type="InterPro" id="IPR029058">
    <property type="entry name" value="AB_hydrolase_fold"/>
</dbReference>
<keyword evidence="3" id="KW-0732">Signal</keyword>
<evidence type="ECO:0000259" key="8">
    <source>
        <dbReference type="Pfam" id="PF22244"/>
    </source>
</evidence>
<dbReference type="GO" id="GO:0052689">
    <property type="term" value="F:carboxylic ester hydrolase activity"/>
    <property type="evidence" value="ECO:0007669"/>
    <property type="project" value="UniProtKB-KW"/>
</dbReference>
<proteinExistence type="inferred from homology"/>
<comment type="similarity">
    <text evidence="1">Belongs to the carbohydrate esterase 15 (CE15) family.</text>
</comment>
<keyword evidence="5" id="KW-0439">Lignin degradation</keyword>
<sequence>MFSDSGIPSLETLLRKDLVHRPVNALFIKRNYTKRELDTLKCLEPDASKAVGRELSDTERNVLLGYKGNSIASESRPSALTVSIAVLGGLASTLCTTRVRKRCIRGRSVHQIQIRPLSFRELVGITGIMGYTALVFKPAESQPLSLKILNDPRMSAFKESIKRRKKEFGGHEPEIVRRKDRNIERPIQWFTNASGPFSLRFTKRPPTCPKTPKNATQYNAKLPDPFVFANGRPVKTLSDFQCRQHEVSELFQTLELGAKPGTPDAVHGSISGGNLTITVSVHGKTRSFTPSITYPLNGTAPYPAIIAFGALTIPAPSGVVIITYNNDEIAAQNNQNSRGQGKFFELYPDLTADGAMTPWAWGVGRILDVLDTLPNTNINSKKVAVTGCSRNGKGALVAGALDSRIALTIPQESGSGGTACWRLSDYEDHNGTTQTASEIVQENVWFATQFNQLANTTVDILPFDHHMLAGLVAPRGLLVIDNIGYEWLGPWSSFGCMRTARRIFQAIGASDHLGYSMSPSHLHCSFPSYQIPQLQAFVDKFLFDGSSDTNFFTPAGNITFDDAQWVDWSTPNLL</sequence>
<keyword evidence="2" id="KW-0719">Serine esterase</keyword>
<keyword evidence="4" id="KW-0378">Hydrolase</keyword>
<dbReference type="AlphaFoldDB" id="A0A9N8K4J8"/>
<evidence type="ECO:0000256" key="5">
    <source>
        <dbReference type="ARBA" id="ARBA00023185"/>
    </source>
</evidence>
<dbReference type="SUPFAM" id="SSF53474">
    <property type="entry name" value="alpha/beta-Hydrolases"/>
    <property type="match status" value="1"/>
</dbReference>
<feature type="domain" description="4-O-methyl-glucuronoyl methylesterase-like" evidence="8">
    <location>
        <begin position="277"/>
        <end position="508"/>
    </location>
</feature>
<comment type="caution">
    <text evidence="9">The sequence shown here is derived from an EMBL/GenBank/DDBJ whole genome shotgun (WGS) entry which is preliminary data.</text>
</comment>
<dbReference type="EC" id="3.1.1.117" evidence="7"/>
<evidence type="ECO:0000256" key="4">
    <source>
        <dbReference type="ARBA" id="ARBA00022801"/>
    </source>
</evidence>
<evidence type="ECO:0000256" key="7">
    <source>
        <dbReference type="ARBA" id="ARBA00026105"/>
    </source>
</evidence>
<organism evidence="9 10">
    <name type="scientific">Aureobasidium mustum</name>
    <dbReference type="NCBI Taxonomy" id="2773714"/>
    <lineage>
        <taxon>Eukaryota</taxon>
        <taxon>Fungi</taxon>
        <taxon>Dikarya</taxon>
        <taxon>Ascomycota</taxon>
        <taxon>Pezizomycotina</taxon>
        <taxon>Dothideomycetes</taxon>
        <taxon>Dothideomycetidae</taxon>
        <taxon>Dothideales</taxon>
        <taxon>Saccotheciaceae</taxon>
        <taxon>Aureobasidium</taxon>
    </lineage>
</organism>
<name>A0A9N8K4J8_9PEZI</name>
<dbReference type="Gene3D" id="3.40.50.1820">
    <property type="entry name" value="alpha/beta hydrolase"/>
    <property type="match status" value="1"/>
</dbReference>
<gene>
    <name evidence="9" type="ORF">AWRI4233_LOCUS7294</name>
</gene>
<evidence type="ECO:0000256" key="3">
    <source>
        <dbReference type="ARBA" id="ARBA00022729"/>
    </source>
</evidence>
<evidence type="ECO:0000313" key="10">
    <source>
        <dbReference type="Proteomes" id="UP000714618"/>
    </source>
</evidence>